<keyword evidence="6 8" id="KW-0687">Ribonucleoprotein</keyword>
<dbReference type="EMBL" id="JAHHQF010000071">
    <property type="protein sequence ID" value="MBT9283028.1"/>
    <property type="molecule type" value="Genomic_DNA"/>
</dbReference>
<evidence type="ECO:0000256" key="3">
    <source>
        <dbReference type="ARBA" id="ARBA00022730"/>
    </source>
</evidence>
<dbReference type="Gene3D" id="1.20.58.110">
    <property type="entry name" value="Ribosomal protein S20"/>
    <property type="match status" value="1"/>
</dbReference>
<dbReference type="FunFam" id="1.20.58.110:FF:000001">
    <property type="entry name" value="30S ribosomal protein S20"/>
    <property type="match status" value="1"/>
</dbReference>
<comment type="caution">
    <text evidence="11">The sequence shown here is derived from an EMBL/GenBank/DDBJ whole genome shotgun (WGS) entry which is preliminary data.</text>
</comment>
<reference evidence="11" key="1">
    <citation type="journal article" date="2021" name="Microbiology">
        <title>Metagenomic Analysis of the Microbial Community in the Underground Coal Fire Area (Kemerovo Region, Russia) Revealed Predominance of Thermophilic Members of the Phyla Deinococcus-thermus, Aquificae, and Firmicutes.</title>
        <authorList>
            <person name="Kadnikov V."/>
            <person name="Mardanov A.V."/>
            <person name="Beletsky A.V."/>
            <person name="Karnachuk O.V."/>
            <person name="Ravin N.V."/>
        </authorList>
    </citation>
    <scope>NUCLEOTIDE SEQUENCE</scope>
    <source>
        <strain evidence="11">RBS10-49</strain>
    </source>
</reference>
<proteinExistence type="inferred from homology"/>
<keyword evidence="5 8" id="KW-0689">Ribosomal protein</keyword>
<name>A0A947GHJ5_HYDSH</name>
<dbReference type="Pfam" id="PF01649">
    <property type="entry name" value="Ribosomal_S20p"/>
    <property type="match status" value="1"/>
</dbReference>
<evidence type="ECO:0000256" key="7">
    <source>
        <dbReference type="ARBA" id="ARBA00035136"/>
    </source>
</evidence>
<keyword evidence="3 8" id="KW-0699">rRNA-binding</keyword>
<comment type="similarity">
    <text evidence="2 8">Belongs to the bacterial ribosomal protein bS20 family.</text>
</comment>
<feature type="region of interest" description="Disordered" evidence="10">
    <location>
        <begin position="127"/>
        <end position="158"/>
    </location>
</feature>
<evidence type="ECO:0000313" key="11">
    <source>
        <dbReference type="EMBL" id="MBT9283028.1"/>
    </source>
</evidence>
<evidence type="ECO:0000256" key="9">
    <source>
        <dbReference type="SAM" id="Coils"/>
    </source>
</evidence>
<dbReference type="PANTHER" id="PTHR33398">
    <property type="entry name" value="30S RIBOSOMAL PROTEIN S20"/>
    <property type="match status" value="1"/>
</dbReference>
<keyword evidence="4 8" id="KW-0694">RNA-binding</keyword>
<evidence type="ECO:0000256" key="5">
    <source>
        <dbReference type="ARBA" id="ARBA00022980"/>
    </source>
</evidence>
<evidence type="ECO:0000256" key="6">
    <source>
        <dbReference type="ARBA" id="ARBA00023274"/>
    </source>
</evidence>
<dbReference type="InterPro" id="IPR002583">
    <property type="entry name" value="Ribosomal_bS20"/>
</dbReference>
<dbReference type="Proteomes" id="UP000748108">
    <property type="component" value="Unassembled WGS sequence"/>
</dbReference>
<dbReference type="SUPFAM" id="SSF46992">
    <property type="entry name" value="Ribosomal protein S20"/>
    <property type="match status" value="1"/>
</dbReference>
<feature type="coiled-coil region" evidence="9">
    <location>
        <begin position="41"/>
        <end position="89"/>
    </location>
</feature>
<evidence type="ECO:0000256" key="4">
    <source>
        <dbReference type="ARBA" id="ARBA00022884"/>
    </source>
</evidence>
<dbReference type="InterPro" id="IPR036510">
    <property type="entry name" value="Ribosomal_bS20_sf"/>
</dbReference>
<comment type="function">
    <text evidence="1 8">Binds directly to 16S ribosomal RNA.</text>
</comment>
<dbReference type="GO" id="GO:0015935">
    <property type="term" value="C:small ribosomal subunit"/>
    <property type="evidence" value="ECO:0007669"/>
    <property type="project" value="TreeGrafter"/>
</dbReference>
<dbReference type="GO" id="GO:0070181">
    <property type="term" value="F:small ribosomal subunit rRNA binding"/>
    <property type="evidence" value="ECO:0007669"/>
    <property type="project" value="TreeGrafter"/>
</dbReference>
<gene>
    <name evidence="8 11" type="primary">rpsT</name>
    <name evidence="11" type="ORF">KM312_10360</name>
</gene>
<dbReference type="GO" id="GO:0005829">
    <property type="term" value="C:cytosol"/>
    <property type="evidence" value="ECO:0007669"/>
    <property type="project" value="TreeGrafter"/>
</dbReference>
<dbReference type="AlphaFoldDB" id="A0A947GHJ5"/>
<dbReference type="GO" id="GO:0003735">
    <property type="term" value="F:structural constituent of ribosome"/>
    <property type="evidence" value="ECO:0007669"/>
    <property type="project" value="InterPro"/>
</dbReference>
<evidence type="ECO:0000256" key="2">
    <source>
        <dbReference type="ARBA" id="ARBA00007634"/>
    </source>
</evidence>
<evidence type="ECO:0000256" key="1">
    <source>
        <dbReference type="ARBA" id="ARBA00003134"/>
    </source>
</evidence>
<evidence type="ECO:0000256" key="10">
    <source>
        <dbReference type="SAM" id="MobiDB-lite"/>
    </source>
</evidence>
<evidence type="ECO:0000313" key="12">
    <source>
        <dbReference type="Proteomes" id="UP000748108"/>
    </source>
</evidence>
<dbReference type="PANTHER" id="PTHR33398:SF1">
    <property type="entry name" value="SMALL RIBOSOMAL SUBUNIT PROTEIN BS20C"/>
    <property type="match status" value="1"/>
</dbReference>
<evidence type="ECO:0000256" key="8">
    <source>
        <dbReference type="HAMAP-Rule" id="MF_00500"/>
    </source>
</evidence>
<accession>A0A947GHJ5</accession>
<sequence>MANTKSAIKRIKKNEKRRLRNLAIRKTVRIAVKRVERALKGQSVEEALAQYNEAAKALEKAASKGAIHRNKAARKKSRLMKKINELKNRSNPQEQAPNKPKKTTFFTRSFFLSLPVVYPKHQKARSTADSLGTAPVFSPRSIHASSRKIAVRRSGATRADRRRAIFTANGWTPRVAASASGASAASRTMSMSRTC</sequence>
<dbReference type="HAMAP" id="MF_00500">
    <property type="entry name" value="Ribosomal_bS20"/>
    <property type="match status" value="1"/>
</dbReference>
<organism evidence="11 12">
    <name type="scientific">Hydrogenibacillus schlegelii</name>
    <name type="common">Bacillus schlegelii</name>
    <dbReference type="NCBI Taxonomy" id="1484"/>
    <lineage>
        <taxon>Bacteria</taxon>
        <taxon>Bacillati</taxon>
        <taxon>Bacillota</taxon>
        <taxon>Bacilli</taxon>
        <taxon>Bacillales</taxon>
        <taxon>Bacillales Family X. Incertae Sedis</taxon>
        <taxon>Hydrogenibacillus</taxon>
    </lineage>
</organism>
<keyword evidence="9" id="KW-0175">Coiled coil</keyword>
<protein>
    <recommendedName>
        <fullName evidence="7 8">Small ribosomal subunit protein bS20</fullName>
    </recommendedName>
</protein>
<dbReference type="GO" id="GO:0006412">
    <property type="term" value="P:translation"/>
    <property type="evidence" value="ECO:0007669"/>
    <property type="project" value="UniProtKB-UniRule"/>
</dbReference>
<dbReference type="NCBIfam" id="TIGR00029">
    <property type="entry name" value="S20"/>
    <property type="match status" value="1"/>
</dbReference>